<keyword evidence="1" id="KW-1133">Transmembrane helix</keyword>
<protein>
    <submittedName>
        <fullName evidence="2">Uncharacterized protein</fullName>
    </submittedName>
</protein>
<keyword evidence="1" id="KW-0472">Membrane</keyword>
<dbReference type="Proteomes" id="UP000293874">
    <property type="component" value="Unassembled WGS sequence"/>
</dbReference>
<name>A0A4Q7N3S9_9BACT</name>
<feature type="transmembrane region" description="Helical" evidence="1">
    <location>
        <begin position="108"/>
        <end position="129"/>
    </location>
</feature>
<evidence type="ECO:0000313" key="2">
    <source>
        <dbReference type="EMBL" id="RZS75633.1"/>
    </source>
</evidence>
<feature type="transmembrane region" description="Helical" evidence="1">
    <location>
        <begin position="80"/>
        <end position="102"/>
    </location>
</feature>
<feature type="transmembrane region" description="Helical" evidence="1">
    <location>
        <begin position="12"/>
        <end position="32"/>
    </location>
</feature>
<comment type="caution">
    <text evidence="2">The sequence shown here is derived from an EMBL/GenBank/DDBJ whole genome shotgun (WGS) entry which is preliminary data.</text>
</comment>
<feature type="transmembrane region" description="Helical" evidence="1">
    <location>
        <begin position="141"/>
        <end position="160"/>
    </location>
</feature>
<gene>
    <name evidence="2" type="ORF">EV199_1504</name>
</gene>
<dbReference type="EMBL" id="SGXA01000001">
    <property type="protein sequence ID" value="RZS75633.1"/>
    <property type="molecule type" value="Genomic_DNA"/>
</dbReference>
<keyword evidence="1" id="KW-0812">Transmembrane</keyword>
<reference evidence="2 3" key="1">
    <citation type="submission" date="2019-02" db="EMBL/GenBank/DDBJ databases">
        <title>Genomic Encyclopedia of Type Strains, Phase IV (KMG-IV): sequencing the most valuable type-strain genomes for metagenomic binning, comparative biology and taxonomic classification.</title>
        <authorList>
            <person name="Goeker M."/>
        </authorList>
    </citation>
    <scope>NUCLEOTIDE SEQUENCE [LARGE SCALE GENOMIC DNA]</scope>
    <source>
        <strain evidence="2 3">DSM 18116</strain>
    </source>
</reference>
<sequence length="161" mass="17966">MQTTNWREKFAGIFTLIIGLFFLGLLIFDFISSRASSVSSTDGNIVISRSALFMYLRVCAGVLLSLIGAFALLKLRRIGWVFCITVLLLHIVITGYLTWFLFSLGMKAEMGAVSFSFLLGLISVIFLVLPGTRQKYRVSSNTILLTLVFLLAISALFFFLQ</sequence>
<dbReference type="AlphaFoldDB" id="A0A4Q7N3S9"/>
<dbReference type="RefSeq" id="WP_165434887.1">
    <property type="nucleotide sequence ID" value="NZ_CP042431.1"/>
</dbReference>
<feature type="transmembrane region" description="Helical" evidence="1">
    <location>
        <begin position="52"/>
        <end position="73"/>
    </location>
</feature>
<evidence type="ECO:0000256" key="1">
    <source>
        <dbReference type="SAM" id="Phobius"/>
    </source>
</evidence>
<organism evidence="2 3">
    <name type="scientific">Pseudobacter ginsenosidimutans</name>
    <dbReference type="NCBI Taxonomy" id="661488"/>
    <lineage>
        <taxon>Bacteria</taxon>
        <taxon>Pseudomonadati</taxon>
        <taxon>Bacteroidota</taxon>
        <taxon>Chitinophagia</taxon>
        <taxon>Chitinophagales</taxon>
        <taxon>Chitinophagaceae</taxon>
        <taxon>Pseudobacter</taxon>
    </lineage>
</organism>
<keyword evidence="3" id="KW-1185">Reference proteome</keyword>
<accession>A0A4Q7N3S9</accession>
<proteinExistence type="predicted"/>
<evidence type="ECO:0000313" key="3">
    <source>
        <dbReference type="Proteomes" id="UP000293874"/>
    </source>
</evidence>